<comment type="caution">
    <text evidence="8">The sequence shown here is derived from an EMBL/GenBank/DDBJ whole genome shotgun (WGS) entry which is preliminary data.</text>
</comment>
<keyword evidence="5 6" id="KW-0472">Membrane</keyword>
<dbReference type="InterPro" id="IPR051401">
    <property type="entry name" value="GtrA_CellWall_Glycosyl"/>
</dbReference>
<keyword evidence="9" id="KW-1185">Reference proteome</keyword>
<sequence>MNDIAAPSHNPTRPIQQRLVTRRYHRFLLVGVINACVDIGTLNGFMVLWPTHSFVQLLTYNTIAVLCTLATSYLLNRRWTFADQANSSRRQTWLFWIQGAANIVINDLILAIFSHEVFAHLTESTLINSDLSKGMAMFTSSSISYMMLRLLVFRAT</sequence>
<dbReference type="InterPro" id="IPR007267">
    <property type="entry name" value="GtrA_DPMS_TM"/>
</dbReference>
<evidence type="ECO:0000256" key="4">
    <source>
        <dbReference type="ARBA" id="ARBA00022989"/>
    </source>
</evidence>
<dbReference type="GO" id="GO:0005886">
    <property type="term" value="C:plasma membrane"/>
    <property type="evidence" value="ECO:0007669"/>
    <property type="project" value="TreeGrafter"/>
</dbReference>
<evidence type="ECO:0000256" key="1">
    <source>
        <dbReference type="ARBA" id="ARBA00004141"/>
    </source>
</evidence>
<evidence type="ECO:0000313" key="9">
    <source>
        <dbReference type="Proteomes" id="UP001139263"/>
    </source>
</evidence>
<comment type="subcellular location">
    <subcellularLocation>
        <location evidence="1">Membrane</location>
        <topology evidence="1">Multi-pass membrane protein</topology>
    </subcellularLocation>
</comment>
<feature type="transmembrane region" description="Helical" evidence="6">
    <location>
        <begin position="95"/>
        <end position="114"/>
    </location>
</feature>
<dbReference type="Proteomes" id="UP001139263">
    <property type="component" value="Unassembled WGS sequence"/>
</dbReference>
<evidence type="ECO:0000259" key="7">
    <source>
        <dbReference type="Pfam" id="PF04138"/>
    </source>
</evidence>
<feature type="domain" description="GtrA/DPMS transmembrane" evidence="7">
    <location>
        <begin position="26"/>
        <end position="153"/>
    </location>
</feature>
<dbReference type="RefSeq" id="WP_241716819.1">
    <property type="nucleotide sequence ID" value="NZ_JALBUF010000028.1"/>
</dbReference>
<dbReference type="AlphaFoldDB" id="A0A9X1VCH8"/>
<feature type="transmembrane region" description="Helical" evidence="6">
    <location>
        <begin position="134"/>
        <end position="152"/>
    </location>
</feature>
<dbReference type="GO" id="GO:0000271">
    <property type="term" value="P:polysaccharide biosynthetic process"/>
    <property type="evidence" value="ECO:0007669"/>
    <property type="project" value="InterPro"/>
</dbReference>
<evidence type="ECO:0000256" key="5">
    <source>
        <dbReference type="ARBA" id="ARBA00023136"/>
    </source>
</evidence>
<evidence type="ECO:0000256" key="3">
    <source>
        <dbReference type="ARBA" id="ARBA00022692"/>
    </source>
</evidence>
<dbReference type="EMBL" id="JALBUF010000028">
    <property type="protein sequence ID" value="MCI0184834.1"/>
    <property type="molecule type" value="Genomic_DNA"/>
</dbReference>
<name>A0A9X1VCH8_9BACL</name>
<dbReference type="PANTHER" id="PTHR38459:SF1">
    <property type="entry name" value="PROPHAGE BACTOPRENOL-LINKED GLUCOSE TRANSLOCASE HOMOLOG"/>
    <property type="match status" value="1"/>
</dbReference>
<feature type="transmembrane region" description="Helical" evidence="6">
    <location>
        <begin position="27"/>
        <end position="48"/>
    </location>
</feature>
<proteinExistence type="inferred from homology"/>
<accession>A0A9X1VCH8</accession>
<dbReference type="PANTHER" id="PTHR38459">
    <property type="entry name" value="PROPHAGE BACTOPRENOL-LINKED GLUCOSE TRANSLOCASE HOMOLOG"/>
    <property type="match status" value="1"/>
</dbReference>
<keyword evidence="4 6" id="KW-1133">Transmembrane helix</keyword>
<feature type="transmembrane region" description="Helical" evidence="6">
    <location>
        <begin position="54"/>
        <end position="75"/>
    </location>
</feature>
<evidence type="ECO:0000256" key="2">
    <source>
        <dbReference type="ARBA" id="ARBA00009399"/>
    </source>
</evidence>
<protein>
    <recommendedName>
        <fullName evidence="7">GtrA/DPMS transmembrane domain-containing protein</fullName>
    </recommendedName>
</protein>
<organism evidence="8 9">
    <name type="scientific">Sulfoacidibacillus ferrooxidans</name>
    <dbReference type="NCBI Taxonomy" id="2005001"/>
    <lineage>
        <taxon>Bacteria</taxon>
        <taxon>Bacillati</taxon>
        <taxon>Bacillota</taxon>
        <taxon>Bacilli</taxon>
        <taxon>Bacillales</taxon>
        <taxon>Alicyclobacillaceae</taxon>
        <taxon>Sulfoacidibacillus</taxon>
    </lineage>
</organism>
<comment type="similarity">
    <text evidence="2">Belongs to the GtrA family.</text>
</comment>
<dbReference type="Pfam" id="PF04138">
    <property type="entry name" value="GtrA_DPMS_TM"/>
    <property type="match status" value="1"/>
</dbReference>
<evidence type="ECO:0000256" key="6">
    <source>
        <dbReference type="SAM" id="Phobius"/>
    </source>
</evidence>
<gene>
    <name evidence="8" type="ORF">MM817_03131</name>
</gene>
<keyword evidence="3 6" id="KW-0812">Transmembrane</keyword>
<reference evidence="8" key="1">
    <citation type="submission" date="2022-03" db="EMBL/GenBank/DDBJ databases">
        <title>Draft Genome Sequence of Firmicute Strain S0AB, a Heterotrophic Iron/Sulfur-Oxidizing Extreme Acidophile.</title>
        <authorList>
            <person name="Vergara E."/>
            <person name="Pakostova E."/>
            <person name="Johnson D.B."/>
            <person name="Holmes D.S."/>
        </authorList>
    </citation>
    <scope>NUCLEOTIDE SEQUENCE</scope>
    <source>
        <strain evidence="8">S0AB</strain>
    </source>
</reference>
<evidence type="ECO:0000313" key="8">
    <source>
        <dbReference type="EMBL" id="MCI0184834.1"/>
    </source>
</evidence>